<dbReference type="InterPro" id="IPR012902">
    <property type="entry name" value="N_methyl_site"/>
</dbReference>
<comment type="caution">
    <text evidence="1">The sequence shown here is derived from an EMBL/GenBank/DDBJ whole genome shotgun (WGS) entry which is preliminary data.</text>
</comment>
<sequence>MERAMKKGFTLIELLTVVLIVAILSGVALPQYRKVVEKAHASEAQAMLRTIYDSSERLAGEFGFRSYAALVAQKGQTNYSFPRMDMFDSSNLPTGCSLVDSNRTLQCSRFSYTALVNENGVAYVKAEKRTDPYKGVSFYFDRENQQLYCKEPDASSEACDIFGLDTL</sequence>
<gene>
    <name evidence="1" type="ORF">B5F75_00380</name>
</gene>
<dbReference type="Proteomes" id="UP000196368">
    <property type="component" value="Unassembled WGS sequence"/>
</dbReference>
<dbReference type="InterPro" id="IPR045584">
    <property type="entry name" value="Pilin-like"/>
</dbReference>
<evidence type="ECO:0008006" key="3">
    <source>
        <dbReference type="Google" id="ProtNLM"/>
    </source>
</evidence>
<dbReference type="EMBL" id="NFJD01000001">
    <property type="protein sequence ID" value="OUO57271.1"/>
    <property type="molecule type" value="Genomic_DNA"/>
</dbReference>
<dbReference type="PROSITE" id="PS00409">
    <property type="entry name" value="PROKAR_NTER_METHYL"/>
    <property type="match status" value="1"/>
</dbReference>
<protein>
    <recommendedName>
        <fullName evidence="3">Type II secretion system protein GspG C-terminal domain-containing protein</fullName>
    </recommendedName>
</protein>
<proteinExistence type="predicted"/>
<dbReference type="Gene3D" id="3.30.700.10">
    <property type="entry name" value="Glycoprotein, Type 4 Pilin"/>
    <property type="match status" value="1"/>
</dbReference>
<dbReference type="SUPFAM" id="SSF54523">
    <property type="entry name" value="Pili subunits"/>
    <property type="match status" value="1"/>
</dbReference>
<evidence type="ECO:0000313" key="1">
    <source>
        <dbReference type="EMBL" id="OUO57271.1"/>
    </source>
</evidence>
<dbReference type="NCBIfam" id="TIGR02532">
    <property type="entry name" value="IV_pilin_GFxxxE"/>
    <property type="match status" value="1"/>
</dbReference>
<accession>A0A1Y4DPF5</accession>
<dbReference type="AlphaFoldDB" id="A0A1Y4DPF5"/>
<reference evidence="2" key="1">
    <citation type="submission" date="2017-04" db="EMBL/GenBank/DDBJ databases">
        <title>Function of individual gut microbiota members based on whole genome sequencing of pure cultures obtained from chicken caecum.</title>
        <authorList>
            <person name="Medvecky M."/>
            <person name="Cejkova D."/>
            <person name="Polansky O."/>
            <person name="Karasova D."/>
            <person name="Kubasova T."/>
            <person name="Cizek A."/>
            <person name="Rychlik I."/>
        </authorList>
    </citation>
    <scope>NUCLEOTIDE SEQUENCE [LARGE SCALE GENOMIC DNA]</scope>
    <source>
        <strain evidence="2">An273</strain>
    </source>
</reference>
<organism evidence="1 2">
    <name type="scientific">Candidatus Avelusimicrobium gallicola</name>
    <dbReference type="NCBI Taxonomy" id="2562704"/>
    <lineage>
        <taxon>Bacteria</taxon>
        <taxon>Pseudomonadati</taxon>
        <taxon>Elusimicrobiota</taxon>
        <taxon>Elusimicrobia</taxon>
        <taxon>Elusimicrobiales</taxon>
        <taxon>Elusimicrobiaceae</taxon>
        <taxon>Candidatus Avelusimicrobium</taxon>
    </lineage>
</organism>
<name>A0A1Y4DPF5_9BACT</name>
<evidence type="ECO:0000313" key="2">
    <source>
        <dbReference type="Proteomes" id="UP000196368"/>
    </source>
</evidence>
<dbReference type="Pfam" id="PF07963">
    <property type="entry name" value="N_methyl"/>
    <property type="match status" value="1"/>
</dbReference>
<keyword evidence="2" id="KW-1185">Reference proteome</keyword>